<proteinExistence type="predicted"/>
<gene>
    <name evidence="1" type="ORF">TSUD_103610</name>
</gene>
<dbReference type="Proteomes" id="UP000242715">
    <property type="component" value="Unassembled WGS sequence"/>
</dbReference>
<dbReference type="AlphaFoldDB" id="A0A2Z6MRU3"/>
<name>A0A2Z6MRU3_TRISU</name>
<keyword evidence="2" id="KW-1185">Reference proteome</keyword>
<accession>A0A2Z6MRU3</accession>
<dbReference type="EMBL" id="DF973573">
    <property type="protein sequence ID" value="GAU35038.1"/>
    <property type="molecule type" value="Genomic_DNA"/>
</dbReference>
<evidence type="ECO:0000313" key="1">
    <source>
        <dbReference type="EMBL" id="GAU35038.1"/>
    </source>
</evidence>
<organism evidence="1 2">
    <name type="scientific">Trifolium subterraneum</name>
    <name type="common">Subterranean clover</name>
    <dbReference type="NCBI Taxonomy" id="3900"/>
    <lineage>
        <taxon>Eukaryota</taxon>
        <taxon>Viridiplantae</taxon>
        <taxon>Streptophyta</taxon>
        <taxon>Embryophyta</taxon>
        <taxon>Tracheophyta</taxon>
        <taxon>Spermatophyta</taxon>
        <taxon>Magnoliopsida</taxon>
        <taxon>eudicotyledons</taxon>
        <taxon>Gunneridae</taxon>
        <taxon>Pentapetalae</taxon>
        <taxon>rosids</taxon>
        <taxon>fabids</taxon>
        <taxon>Fabales</taxon>
        <taxon>Fabaceae</taxon>
        <taxon>Papilionoideae</taxon>
        <taxon>50 kb inversion clade</taxon>
        <taxon>NPAAA clade</taxon>
        <taxon>Hologalegina</taxon>
        <taxon>IRL clade</taxon>
        <taxon>Trifolieae</taxon>
        <taxon>Trifolium</taxon>
    </lineage>
</organism>
<reference evidence="2" key="1">
    <citation type="journal article" date="2017" name="Front. Plant Sci.">
        <title>Climate Clever Clovers: New Paradigm to Reduce the Environmental Footprint of Ruminants by Breeding Low Methanogenic Forages Utilizing Haplotype Variation.</title>
        <authorList>
            <person name="Kaur P."/>
            <person name="Appels R."/>
            <person name="Bayer P.E."/>
            <person name="Keeble-Gagnere G."/>
            <person name="Wang J."/>
            <person name="Hirakawa H."/>
            <person name="Shirasawa K."/>
            <person name="Vercoe P."/>
            <person name="Stefanova K."/>
            <person name="Durmic Z."/>
            <person name="Nichols P."/>
            <person name="Revell C."/>
            <person name="Isobe S.N."/>
            <person name="Edwards D."/>
            <person name="Erskine W."/>
        </authorList>
    </citation>
    <scope>NUCLEOTIDE SEQUENCE [LARGE SCALE GENOMIC DNA]</scope>
    <source>
        <strain evidence="2">cv. Daliak</strain>
    </source>
</reference>
<sequence length="71" mass="8206">MWFMENRLPSLQIKSKVLWHQYMGECLLVCVKAFDTSSCHNISAMGREVVFSRCREGAKIFIYLSPASMKT</sequence>
<evidence type="ECO:0000313" key="2">
    <source>
        <dbReference type="Proteomes" id="UP000242715"/>
    </source>
</evidence>
<protein>
    <submittedName>
        <fullName evidence="1">Uncharacterized protein</fullName>
    </submittedName>
</protein>